<organism evidence="2 3">
    <name type="scientific">Vitrella brassicaformis (strain CCMP3155)</name>
    <dbReference type="NCBI Taxonomy" id="1169540"/>
    <lineage>
        <taxon>Eukaryota</taxon>
        <taxon>Sar</taxon>
        <taxon>Alveolata</taxon>
        <taxon>Colpodellida</taxon>
        <taxon>Vitrellaceae</taxon>
        <taxon>Vitrella</taxon>
    </lineage>
</organism>
<reference evidence="2 3" key="1">
    <citation type="submission" date="2014-11" db="EMBL/GenBank/DDBJ databases">
        <authorList>
            <person name="Zhu J."/>
            <person name="Qi W."/>
            <person name="Song R."/>
        </authorList>
    </citation>
    <scope>NUCLEOTIDE SEQUENCE [LARGE SCALE GENOMIC DNA]</scope>
</reference>
<name>A0A0G4EXQ9_VITBC</name>
<evidence type="ECO:0000313" key="2">
    <source>
        <dbReference type="EMBL" id="CEM03608.1"/>
    </source>
</evidence>
<dbReference type="EMBL" id="CDMY01000345">
    <property type="protein sequence ID" value="CEM03608.1"/>
    <property type="molecule type" value="Genomic_DNA"/>
</dbReference>
<feature type="compositionally biased region" description="Basic and acidic residues" evidence="1">
    <location>
        <begin position="102"/>
        <end position="112"/>
    </location>
</feature>
<protein>
    <submittedName>
        <fullName evidence="2">Uncharacterized protein</fullName>
    </submittedName>
</protein>
<dbReference type="VEuPathDB" id="CryptoDB:Vbra_8439"/>
<proteinExistence type="predicted"/>
<keyword evidence="3" id="KW-1185">Reference proteome</keyword>
<evidence type="ECO:0000256" key="1">
    <source>
        <dbReference type="SAM" id="MobiDB-lite"/>
    </source>
</evidence>
<dbReference type="AlphaFoldDB" id="A0A0G4EXQ9"/>
<feature type="region of interest" description="Disordered" evidence="1">
    <location>
        <begin position="80"/>
        <end position="115"/>
    </location>
</feature>
<dbReference type="InParanoid" id="A0A0G4EXQ9"/>
<gene>
    <name evidence="2" type="ORF">Vbra_8439</name>
</gene>
<sequence>MLSKYGKVLQQPSEMTPDLKEGIRNYFKPPTVCRSVTHCLTRSERSNSSSRRSESQGQPNYVHFWGLCFMAALHYYPRSPRRQHLNSRPDRQQPRLPVNRQQRVEPRYDCPHRRPPKLVQPFTAAAGQILQRLLLHVL</sequence>
<dbReference type="Proteomes" id="UP000041254">
    <property type="component" value="Unassembled WGS sequence"/>
</dbReference>
<accession>A0A0G4EXQ9</accession>
<evidence type="ECO:0000313" key="3">
    <source>
        <dbReference type="Proteomes" id="UP000041254"/>
    </source>
</evidence>